<proteinExistence type="predicted"/>
<accession>A0A9D1SD10</accession>
<reference evidence="1" key="1">
    <citation type="submission" date="2020-10" db="EMBL/GenBank/DDBJ databases">
        <authorList>
            <person name="Gilroy R."/>
        </authorList>
    </citation>
    <scope>NUCLEOTIDE SEQUENCE</scope>
    <source>
        <strain evidence="1">CHK158-818</strain>
    </source>
</reference>
<dbReference type="NCBIfam" id="TIGR02453">
    <property type="entry name" value="TIGR02453 family protein"/>
    <property type="match status" value="1"/>
</dbReference>
<evidence type="ECO:0000313" key="1">
    <source>
        <dbReference type="EMBL" id="HIU55924.1"/>
    </source>
</evidence>
<dbReference type="EMBL" id="DVNA01000205">
    <property type="protein sequence ID" value="HIU55924.1"/>
    <property type="molecule type" value="Genomic_DNA"/>
</dbReference>
<dbReference type="Pfam" id="PF09365">
    <property type="entry name" value="DUF2461"/>
    <property type="match status" value="1"/>
</dbReference>
<protein>
    <submittedName>
        <fullName evidence="1">DUF2461 domain-containing protein</fullName>
    </submittedName>
</protein>
<gene>
    <name evidence="1" type="ORF">IAB03_08990</name>
</gene>
<comment type="caution">
    <text evidence="1">The sequence shown here is derived from an EMBL/GenBank/DDBJ whole genome shotgun (WGS) entry which is preliminary data.</text>
</comment>
<dbReference type="PANTHER" id="PTHR36452">
    <property type="entry name" value="CHROMOSOME 12, WHOLE GENOME SHOTGUN SEQUENCE"/>
    <property type="match status" value="1"/>
</dbReference>
<dbReference type="AlphaFoldDB" id="A0A9D1SD10"/>
<dbReference type="Proteomes" id="UP000824112">
    <property type="component" value="Unassembled WGS sequence"/>
</dbReference>
<dbReference type="PANTHER" id="PTHR36452:SF1">
    <property type="entry name" value="DUF2461 DOMAIN-CONTAINING PROTEIN"/>
    <property type="match status" value="1"/>
</dbReference>
<dbReference type="InterPro" id="IPR015996">
    <property type="entry name" value="UCP028451"/>
</dbReference>
<evidence type="ECO:0000313" key="2">
    <source>
        <dbReference type="Proteomes" id="UP000824112"/>
    </source>
</evidence>
<dbReference type="PIRSF" id="PIRSF028451">
    <property type="entry name" value="UCP028451"/>
    <property type="match status" value="1"/>
</dbReference>
<sequence>MEQILSFLQALKQHNNREWFNQHKDEYSALRLQFEEYVDELIQLMLPYDEELSGLRAKDCLYRIYRDIRFSYDKTPYKTHFAAYLAKGGKKSPRGGYYLHIEPGNCLLSGGVWSPEPKLLRLLRQAVFDNFEEFREIMENPVFKRLYPGLDGEKLKTVPRPFPKDTPASAYLKYKDFVVLGRVQDRYFSGKDWKQNVVTDFRKLIPFNRFLNYTVDEFYQ</sequence>
<dbReference type="InterPro" id="IPR012808">
    <property type="entry name" value="CHP02453"/>
</dbReference>
<reference evidence="1" key="2">
    <citation type="journal article" date="2021" name="PeerJ">
        <title>Extensive microbial diversity within the chicken gut microbiome revealed by metagenomics and culture.</title>
        <authorList>
            <person name="Gilroy R."/>
            <person name="Ravi A."/>
            <person name="Getino M."/>
            <person name="Pursley I."/>
            <person name="Horton D.L."/>
            <person name="Alikhan N.F."/>
            <person name="Baker D."/>
            <person name="Gharbi K."/>
            <person name="Hall N."/>
            <person name="Watson M."/>
            <person name="Adriaenssens E.M."/>
            <person name="Foster-Nyarko E."/>
            <person name="Jarju S."/>
            <person name="Secka A."/>
            <person name="Antonio M."/>
            <person name="Oren A."/>
            <person name="Chaudhuri R.R."/>
            <person name="La Ragione R."/>
            <person name="Hildebrand F."/>
            <person name="Pallen M.J."/>
        </authorList>
    </citation>
    <scope>NUCLEOTIDE SEQUENCE</scope>
    <source>
        <strain evidence="1">CHK158-818</strain>
    </source>
</reference>
<name>A0A9D1SD10_9BACT</name>
<organism evidence="1 2">
    <name type="scientific">Candidatus Gallibacteroides avistercoris</name>
    <dbReference type="NCBI Taxonomy" id="2840833"/>
    <lineage>
        <taxon>Bacteria</taxon>
        <taxon>Pseudomonadati</taxon>
        <taxon>Bacteroidota</taxon>
        <taxon>Bacteroidia</taxon>
        <taxon>Bacteroidales</taxon>
        <taxon>Bacteroidaceae</taxon>
        <taxon>Bacteroidaceae incertae sedis</taxon>
        <taxon>Candidatus Gallibacteroides</taxon>
    </lineage>
</organism>